<dbReference type="GO" id="GO:0009306">
    <property type="term" value="P:protein secretion"/>
    <property type="evidence" value="ECO:0007669"/>
    <property type="project" value="UniProtKB-UniRule"/>
</dbReference>
<evidence type="ECO:0000256" key="7">
    <source>
        <dbReference type="ARBA" id="ARBA00023010"/>
    </source>
</evidence>
<keyword evidence="7 9" id="KW-0811">Translocation</keyword>
<dbReference type="RefSeq" id="WP_016338509.1">
    <property type="nucleotide sequence ID" value="NC_021280.1"/>
</dbReference>
<evidence type="ECO:0000313" key="11">
    <source>
        <dbReference type="Proteomes" id="UP000013964"/>
    </source>
</evidence>
<name>R4U0C9_9MOLU</name>
<dbReference type="STRING" id="1276227.SCHRY_v1c00950"/>
<evidence type="ECO:0000256" key="1">
    <source>
        <dbReference type="ARBA" id="ARBA00004141"/>
    </source>
</evidence>
<organism evidence="10 11">
    <name type="scientific">Spiroplasma chrysopicola DF-1</name>
    <dbReference type="NCBI Taxonomy" id="1276227"/>
    <lineage>
        <taxon>Bacteria</taxon>
        <taxon>Bacillati</taxon>
        <taxon>Mycoplasmatota</taxon>
        <taxon>Mollicutes</taxon>
        <taxon>Entomoplasmatales</taxon>
        <taxon>Spiroplasmataceae</taxon>
        <taxon>Spiroplasma</taxon>
    </lineage>
</organism>
<dbReference type="Pfam" id="PF03840">
    <property type="entry name" value="SecG"/>
    <property type="match status" value="1"/>
</dbReference>
<dbReference type="PATRIC" id="fig|1276227.3.peg.95"/>
<keyword evidence="5 9" id="KW-0653">Protein transport</keyword>
<evidence type="ECO:0000256" key="4">
    <source>
        <dbReference type="ARBA" id="ARBA00022692"/>
    </source>
</evidence>
<comment type="function">
    <text evidence="9">Involved in protein export. Participates in an early event of protein translocation.</text>
</comment>
<dbReference type="AlphaFoldDB" id="R4U0C9"/>
<evidence type="ECO:0000313" key="10">
    <source>
        <dbReference type="EMBL" id="AGM24682.1"/>
    </source>
</evidence>
<feature type="transmembrane region" description="Helical" evidence="9">
    <location>
        <begin position="20"/>
        <end position="41"/>
    </location>
</feature>
<protein>
    <recommendedName>
        <fullName evidence="9">Protein-export membrane protein SecG</fullName>
    </recommendedName>
</protein>
<comment type="subcellular location">
    <subcellularLocation>
        <location evidence="9">Cell membrane</location>
        <topology evidence="9">Multi-pass membrane protein</topology>
    </subcellularLocation>
    <subcellularLocation>
        <location evidence="1">Membrane</location>
        <topology evidence="1">Multi-pass membrane protein</topology>
    </subcellularLocation>
</comment>
<keyword evidence="8 9" id="KW-0472">Membrane</keyword>
<dbReference type="GO" id="GO:0005886">
    <property type="term" value="C:plasma membrane"/>
    <property type="evidence" value="ECO:0007669"/>
    <property type="project" value="UniProtKB-SubCell"/>
</dbReference>
<dbReference type="Proteomes" id="UP000013964">
    <property type="component" value="Chromosome"/>
</dbReference>
<dbReference type="HOGENOM" id="CLU_167537_0_0_14"/>
<reference evidence="10 11" key="1">
    <citation type="journal article" date="2013" name="Genome Biol. Evol.">
        <title>Complete genomes of two dipteran-associated spiroplasmas provided insights into the origin, dynamics, and impacts of viral invasion in spiroplasma.</title>
        <authorList>
            <person name="Ku C."/>
            <person name="Lo W.S."/>
            <person name="Chen L.L."/>
            <person name="Kuo C.H."/>
        </authorList>
    </citation>
    <scope>NUCLEOTIDE SEQUENCE [LARGE SCALE GENOMIC DNA]</scope>
    <source>
        <strain evidence="10 11">DF-1</strain>
    </source>
</reference>
<evidence type="ECO:0000256" key="5">
    <source>
        <dbReference type="ARBA" id="ARBA00022927"/>
    </source>
</evidence>
<evidence type="ECO:0000256" key="3">
    <source>
        <dbReference type="ARBA" id="ARBA00022448"/>
    </source>
</evidence>
<dbReference type="EMBL" id="CP005077">
    <property type="protein sequence ID" value="AGM24682.1"/>
    <property type="molecule type" value="Genomic_DNA"/>
</dbReference>
<evidence type="ECO:0000256" key="2">
    <source>
        <dbReference type="ARBA" id="ARBA00008445"/>
    </source>
</evidence>
<keyword evidence="11" id="KW-1185">Reference proteome</keyword>
<evidence type="ECO:0000256" key="9">
    <source>
        <dbReference type="RuleBase" id="RU365087"/>
    </source>
</evidence>
<accession>R4U0C9</accession>
<dbReference type="GO" id="GO:0015450">
    <property type="term" value="F:protein-transporting ATPase activity"/>
    <property type="evidence" value="ECO:0007669"/>
    <property type="project" value="UniProtKB-UniRule"/>
</dbReference>
<keyword evidence="3 9" id="KW-0813">Transport</keyword>
<comment type="similarity">
    <text evidence="2 9">Belongs to the SecG family.</text>
</comment>
<keyword evidence="6 9" id="KW-1133">Transmembrane helix</keyword>
<dbReference type="InterPro" id="IPR004692">
    <property type="entry name" value="SecG"/>
</dbReference>
<keyword evidence="9" id="KW-1003">Cell membrane</keyword>
<dbReference type="NCBIfam" id="TIGR00810">
    <property type="entry name" value="secG"/>
    <property type="match status" value="1"/>
</dbReference>
<gene>
    <name evidence="10" type="primary">secG</name>
    <name evidence="10" type="ORF">SCHRY_v1c00950</name>
</gene>
<dbReference type="KEGG" id="scr:SCHRY_v1c00950"/>
<sequence>MNFSTQMFLAVADREVANITIYVFEIIALIISIIMIVIGLLQNKKAQTGLSALNGGNDELFANTKERGLDRTLSIFMLSFGISLFVVTLIIALLTHILLK</sequence>
<evidence type="ECO:0000256" key="6">
    <source>
        <dbReference type="ARBA" id="ARBA00022989"/>
    </source>
</evidence>
<feature type="transmembrane region" description="Helical" evidence="9">
    <location>
        <begin position="75"/>
        <end position="99"/>
    </location>
</feature>
<proteinExistence type="inferred from homology"/>
<evidence type="ECO:0000256" key="8">
    <source>
        <dbReference type="ARBA" id="ARBA00023136"/>
    </source>
</evidence>
<dbReference type="OrthoDB" id="392012at2"/>
<keyword evidence="4 9" id="KW-0812">Transmembrane</keyword>